<feature type="domain" description="Rad21/Rec8-like protein C-terminal eukaryotic" evidence="5">
    <location>
        <begin position="720"/>
        <end position="769"/>
    </location>
</feature>
<keyword evidence="3" id="KW-0539">Nucleus</keyword>
<comment type="caution">
    <text evidence="7">The sequence shown here is derived from an EMBL/GenBank/DDBJ whole genome shotgun (WGS) entry which is preliminary data.</text>
</comment>
<feature type="region of interest" description="Disordered" evidence="4">
    <location>
        <begin position="485"/>
        <end position="613"/>
    </location>
</feature>
<name>A0A066WGH6_TILAU</name>
<sequence length="848" mass="90974">MFYSDSILSKRGPLARVWLAAHWERKISKTQFLQTNIEKSVGAIVAEKGMPMALRLSGQLLLGVVRIYSRKARYLLEDCNEAILKIKMAFRTGTTNVDLNAHQLTASKAAITMPDMRTEFDLMLPDPFLQNWDLELELNAPQAAGQQSRKDRDGTPVSSGRGAHTAKESDITLPRNDFGIYDDDLGMGAGYGFLGDGINSQDFDPDGGALDLGLDLDDAHPSQLKDAEGRLVDADGVPVREDSAGFIDDSLSIGVGRDAAPMAKRSLGSLLGVGSENDRASIISDGWRNDELPPLEDGPPYDYDELPLMEDLPDFYIEESGAGVEMSMGQRLARSVTPATQVGDDTMALLQNVTPNTLGKMKEAASKRMFLATKTHGTKAGQKGPLIDSVIEMQTAAGKNKSQSLVQSVAQFKRPDGIVKPGEFLPADPEALHFQNIERDPIAYYLPELVLPKDQRTVYVGPTNLAPELQSLFTFDLDAIRQREAELDAEGAPPAKRRRTGGGEEDEDLLSEVGRRDDSRTARRDSLGLGAGFTGDGTTMSRGGDGGYDSYSELPPLEDTPYVYNDELPPLEDMPDHFRREGDDTAAAARGAAEGGEQTALRRSARGKTGPTDLMAELGQLPALSRLSTPELDLDGWSATASNPLGGFEGAAAGAHDAQFRSAAAAAASTQVSQNSTAGWSRNTVRALSVVRSQLMPSAEEEAEAAAQAAGGAEPIAEKMLSFEKVSENSSRRAAAAFFFEMLALGTKDCIKLKQEEAYGDIHVTAKDRLWDIEVVEPAVIPPPAQTGVAASNSDAAAAVRQTQSPSVQSTPRSQQQIKQTAAARSTPARSVRSATPRATPRATPALV</sequence>
<keyword evidence="8" id="KW-1185">Reference proteome</keyword>
<evidence type="ECO:0000259" key="5">
    <source>
        <dbReference type="Pfam" id="PF04824"/>
    </source>
</evidence>
<dbReference type="PANTHER" id="PTHR12585:SF69">
    <property type="entry name" value="FI11703P"/>
    <property type="match status" value="1"/>
</dbReference>
<evidence type="ECO:0000256" key="1">
    <source>
        <dbReference type="ARBA" id="ARBA00004123"/>
    </source>
</evidence>
<evidence type="ECO:0000256" key="3">
    <source>
        <dbReference type="ARBA" id="ARBA00023242"/>
    </source>
</evidence>
<dbReference type="InterPro" id="IPR006909">
    <property type="entry name" value="Rad21/Rec8_C_eu"/>
</dbReference>
<feature type="compositionally biased region" description="Polar residues" evidence="4">
    <location>
        <begin position="801"/>
        <end position="824"/>
    </location>
</feature>
<dbReference type="EMBL" id="JMSN01000004">
    <property type="protein sequence ID" value="KDN53097.1"/>
    <property type="molecule type" value="Genomic_DNA"/>
</dbReference>
<feature type="compositionally biased region" description="Basic and acidic residues" evidence="4">
    <location>
        <begin position="574"/>
        <end position="583"/>
    </location>
</feature>
<gene>
    <name evidence="7" type="ORF">K437DRAFT_271885</name>
</gene>
<dbReference type="InParanoid" id="A0A066WGH6"/>
<dbReference type="SUPFAM" id="SSF46785">
    <property type="entry name" value="Winged helix' DNA-binding domain"/>
    <property type="match status" value="1"/>
</dbReference>
<dbReference type="GO" id="GO:0005634">
    <property type="term" value="C:nucleus"/>
    <property type="evidence" value="ECO:0007669"/>
    <property type="project" value="UniProtKB-SubCell"/>
</dbReference>
<dbReference type="InterPro" id="IPR023093">
    <property type="entry name" value="ScpA-like_C"/>
</dbReference>
<dbReference type="AlphaFoldDB" id="A0A066WGH6"/>
<feature type="region of interest" description="Disordered" evidence="4">
    <location>
        <begin position="786"/>
        <end position="848"/>
    </location>
</feature>
<dbReference type="GO" id="GO:0003682">
    <property type="term" value="F:chromatin binding"/>
    <property type="evidence" value="ECO:0007669"/>
    <property type="project" value="TreeGrafter"/>
</dbReference>
<feature type="compositionally biased region" description="Low complexity" evidence="4">
    <location>
        <begin position="790"/>
        <end position="799"/>
    </location>
</feature>
<dbReference type="Pfam" id="PF04825">
    <property type="entry name" value="Rad21_Rec8_N"/>
    <property type="match status" value="1"/>
</dbReference>
<dbReference type="Gene3D" id="1.10.10.580">
    <property type="entry name" value="Structural maintenance of chromosome 1. Chain E"/>
    <property type="match status" value="1"/>
</dbReference>
<evidence type="ECO:0000256" key="4">
    <source>
        <dbReference type="SAM" id="MobiDB-lite"/>
    </source>
</evidence>
<dbReference type="PANTHER" id="PTHR12585">
    <property type="entry name" value="SCC1 / RAD21 FAMILY MEMBER"/>
    <property type="match status" value="1"/>
</dbReference>
<evidence type="ECO:0000313" key="7">
    <source>
        <dbReference type="EMBL" id="KDN53097.1"/>
    </source>
</evidence>
<feature type="region of interest" description="Disordered" evidence="4">
    <location>
        <begin position="142"/>
        <end position="169"/>
    </location>
</feature>
<feature type="compositionally biased region" description="Low complexity" evidence="4">
    <location>
        <begin position="585"/>
        <end position="599"/>
    </location>
</feature>
<feature type="domain" description="Rad21/Rec8-like protein N-terminal" evidence="6">
    <location>
        <begin position="1"/>
        <end position="103"/>
    </location>
</feature>
<protein>
    <recommendedName>
        <fullName evidence="9">Rad21/Rec8-like protein N-terminal domain-containing protein</fullName>
    </recommendedName>
</protein>
<dbReference type="GO" id="GO:1990414">
    <property type="term" value="P:replication-born double-strand break repair via sister chromatid exchange"/>
    <property type="evidence" value="ECO:0007669"/>
    <property type="project" value="TreeGrafter"/>
</dbReference>
<dbReference type="GO" id="GO:0007064">
    <property type="term" value="P:mitotic sister chromatid cohesion"/>
    <property type="evidence" value="ECO:0007669"/>
    <property type="project" value="TreeGrafter"/>
</dbReference>
<accession>A0A066WGH6</accession>
<dbReference type="RefSeq" id="XP_013245936.1">
    <property type="nucleotide sequence ID" value="XM_013390482.1"/>
</dbReference>
<feature type="compositionally biased region" description="Low complexity" evidence="4">
    <location>
        <begin position="833"/>
        <end position="848"/>
    </location>
</feature>
<dbReference type="HOGENOM" id="CLU_015775_0_0_1"/>
<comment type="similarity">
    <text evidence="2">Belongs to the rad21 family.</text>
</comment>
<dbReference type="GeneID" id="25266304"/>
<dbReference type="OrthoDB" id="10071381at2759"/>
<dbReference type="GO" id="GO:0030892">
    <property type="term" value="C:mitotic cohesin complex"/>
    <property type="evidence" value="ECO:0007669"/>
    <property type="project" value="TreeGrafter"/>
</dbReference>
<dbReference type="InterPro" id="IPR036390">
    <property type="entry name" value="WH_DNA-bd_sf"/>
</dbReference>
<feature type="compositionally biased region" description="Basic and acidic residues" evidence="4">
    <location>
        <begin position="513"/>
        <end position="526"/>
    </location>
</feature>
<dbReference type="Pfam" id="PF04824">
    <property type="entry name" value="Rad21_Rec8"/>
    <property type="match status" value="1"/>
</dbReference>
<proteinExistence type="inferred from homology"/>
<organism evidence="7 8">
    <name type="scientific">Tilletiaria anomala (strain ATCC 24038 / CBS 436.72 / UBC 951)</name>
    <dbReference type="NCBI Taxonomy" id="1037660"/>
    <lineage>
        <taxon>Eukaryota</taxon>
        <taxon>Fungi</taxon>
        <taxon>Dikarya</taxon>
        <taxon>Basidiomycota</taxon>
        <taxon>Ustilaginomycotina</taxon>
        <taxon>Exobasidiomycetes</taxon>
        <taxon>Georgefischeriales</taxon>
        <taxon>Tilletiariaceae</taxon>
        <taxon>Tilletiaria</taxon>
    </lineage>
</organism>
<dbReference type="Proteomes" id="UP000027361">
    <property type="component" value="Unassembled WGS sequence"/>
</dbReference>
<reference evidence="7 8" key="1">
    <citation type="submission" date="2014-05" db="EMBL/GenBank/DDBJ databases">
        <title>Draft genome sequence of a rare smut relative, Tilletiaria anomala UBC 951.</title>
        <authorList>
            <consortium name="DOE Joint Genome Institute"/>
            <person name="Toome M."/>
            <person name="Kuo A."/>
            <person name="Henrissat B."/>
            <person name="Lipzen A."/>
            <person name="Tritt A."/>
            <person name="Yoshinaga Y."/>
            <person name="Zane M."/>
            <person name="Barry K."/>
            <person name="Grigoriev I.V."/>
            <person name="Spatafora J.W."/>
            <person name="Aimea M.C."/>
        </authorList>
    </citation>
    <scope>NUCLEOTIDE SEQUENCE [LARGE SCALE GENOMIC DNA]</scope>
    <source>
        <strain evidence="7 8">UBC 951</strain>
    </source>
</reference>
<evidence type="ECO:0008006" key="9">
    <source>
        <dbReference type="Google" id="ProtNLM"/>
    </source>
</evidence>
<evidence type="ECO:0000259" key="6">
    <source>
        <dbReference type="Pfam" id="PF04825"/>
    </source>
</evidence>
<dbReference type="STRING" id="1037660.A0A066WGH6"/>
<evidence type="ECO:0000256" key="2">
    <source>
        <dbReference type="ARBA" id="ARBA00009870"/>
    </source>
</evidence>
<evidence type="ECO:0000313" key="8">
    <source>
        <dbReference type="Proteomes" id="UP000027361"/>
    </source>
</evidence>
<dbReference type="InterPro" id="IPR039781">
    <property type="entry name" value="Rad21/Rec8-like"/>
</dbReference>
<dbReference type="InterPro" id="IPR006910">
    <property type="entry name" value="Rad21_Rec8_N"/>
</dbReference>
<dbReference type="FunCoup" id="A0A066WGH6">
    <property type="interactions" value="255"/>
</dbReference>
<dbReference type="OMA" id="ERENDMQ"/>
<comment type="subcellular location">
    <subcellularLocation>
        <location evidence="1">Nucleus</location>
    </subcellularLocation>
</comment>